<evidence type="ECO:0000256" key="4">
    <source>
        <dbReference type="PIRSR" id="PIRSR000948-1"/>
    </source>
</evidence>
<keyword evidence="3" id="KW-0326">Glycosidase</keyword>
<dbReference type="GO" id="GO:0016020">
    <property type="term" value="C:membrane"/>
    <property type="evidence" value="ECO:0007669"/>
    <property type="project" value="GOC"/>
</dbReference>
<feature type="binding site" evidence="4">
    <location>
        <position position="376"/>
    </location>
    <ligand>
        <name>Zn(2+)</name>
        <dbReference type="ChEBI" id="CHEBI:29105"/>
        <label>2</label>
    </ligand>
</feature>
<feature type="binding site" evidence="4">
    <location>
        <position position="257"/>
    </location>
    <ligand>
        <name>Zn(2+)</name>
        <dbReference type="ChEBI" id="CHEBI:29105"/>
        <label>1</label>
    </ligand>
</feature>
<dbReference type="Gene3D" id="3.60.21.10">
    <property type="match status" value="1"/>
</dbReference>
<dbReference type="Pfam" id="PF00149">
    <property type="entry name" value="Metallophos"/>
    <property type="match status" value="1"/>
</dbReference>
<protein>
    <recommendedName>
        <fullName evidence="3">Sphingomyelin phosphodiesterase</fullName>
    </recommendedName>
</protein>
<keyword evidence="9" id="KW-1185">Reference proteome</keyword>
<feature type="binding site" evidence="4">
    <location>
        <position position="336"/>
    </location>
    <ligand>
        <name>Zn(2+)</name>
        <dbReference type="ChEBI" id="CHEBI:29105"/>
        <label>1</label>
    </ligand>
</feature>
<dbReference type="GeneID" id="87863544"/>
<comment type="similarity">
    <text evidence="3">Belongs to the acid sphingomyelinase family.</text>
</comment>
<feature type="chain" id="PRO_5042058190" description="Sphingomyelin phosphodiesterase" evidence="6">
    <location>
        <begin position="20"/>
        <end position="712"/>
    </location>
</feature>
<feature type="binding site" evidence="4">
    <location>
        <position position="495"/>
    </location>
    <ligand>
        <name>Zn(2+)</name>
        <dbReference type="ChEBI" id="CHEBI:29105"/>
        <label>2</label>
    </ligand>
</feature>
<dbReference type="PANTHER" id="PTHR10340">
    <property type="entry name" value="SPHINGOMYELIN PHOSPHODIESTERASE"/>
    <property type="match status" value="1"/>
</dbReference>
<feature type="disulfide bond" evidence="5">
    <location>
        <begin position="139"/>
        <end position="218"/>
    </location>
</feature>
<gene>
    <name evidence="8" type="ORF">B0H65DRAFT_458210</name>
</gene>
<dbReference type="GO" id="GO:0006685">
    <property type="term" value="P:sphingomyelin catabolic process"/>
    <property type="evidence" value="ECO:0007669"/>
    <property type="project" value="UniProtKB-UniRule"/>
</dbReference>
<evidence type="ECO:0000256" key="6">
    <source>
        <dbReference type="SAM" id="SignalP"/>
    </source>
</evidence>
<dbReference type="PIRSF" id="PIRSF000948">
    <property type="entry name" value="Sphingomy_PDE"/>
    <property type="match status" value="1"/>
</dbReference>
<name>A0AAE0JLD0_9PEZI</name>
<evidence type="ECO:0000256" key="1">
    <source>
        <dbReference type="ARBA" id="ARBA00022801"/>
    </source>
</evidence>
<keyword evidence="2" id="KW-0325">Glycoprotein</keyword>
<feature type="signal peptide" evidence="6">
    <location>
        <begin position="1"/>
        <end position="19"/>
    </location>
</feature>
<organism evidence="8 9">
    <name type="scientific">Neurospora tetraspora</name>
    <dbReference type="NCBI Taxonomy" id="94610"/>
    <lineage>
        <taxon>Eukaryota</taxon>
        <taxon>Fungi</taxon>
        <taxon>Dikarya</taxon>
        <taxon>Ascomycota</taxon>
        <taxon>Pezizomycotina</taxon>
        <taxon>Sordariomycetes</taxon>
        <taxon>Sordariomycetidae</taxon>
        <taxon>Sordariales</taxon>
        <taxon>Sordariaceae</taxon>
        <taxon>Neurospora</taxon>
    </lineage>
</organism>
<feature type="binding site" evidence="4">
    <location>
        <position position="336"/>
    </location>
    <ligand>
        <name>Zn(2+)</name>
        <dbReference type="ChEBI" id="CHEBI:29105"/>
        <label>2</label>
    </ligand>
</feature>
<reference evidence="8" key="1">
    <citation type="journal article" date="2023" name="Mol. Phylogenet. Evol.">
        <title>Genome-scale phylogeny and comparative genomics of the fungal order Sordariales.</title>
        <authorList>
            <person name="Hensen N."/>
            <person name="Bonometti L."/>
            <person name="Westerberg I."/>
            <person name="Brannstrom I.O."/>
            <person name="Guillou S."/>
            <person name="Cros-Aarteil S."/>
            <person name="Calhoun S."/>
            <person name="Haridas S."/>
            <person name="Kuo A."/>
            <person name="Mondo S."/>
            <person name="Pangilinan J."/>
            <person name="Riley R."/>
            <person name="LaButti K."/>
            <person name="Andreopoulos B."/>
            <person name="Lipzen A."/>
            <person name="Chen C."/>
            <person name="Yan M."/>
            <person name="Daum C."/>
            <person name="Ng V."/>
            <person name="Clum A."/>
            <person name="Steindorff A."/>
            <person name="Ohm R.A."/>
            <person name="Martin F."/>
            <person name="Silar P."/>
            <person name="Natvig D.O."/>
            <person name="Lalanne C."/>
            <person name="Gautier V."/>
            <person name="Ament-Velasquez S.L."/>
            <person name="Kruys A."/>
            <person name="Hutchinson M.I."/>
            <person name="Powell A.J."/>
            <person name="Barry K."/>
            <person name="Miller A.N."/>
            <person name="Grigoriev I.V."/>
            <person name="Debuchy R."/>
            <person name="Gladieux P."/>
            <person name="Hiltunen Thoren M."/>
            <person name="Johannesson H."/>
        </authorList>
    </citation>
    <scope>NUCLEOTIDE SEQUENCE</scope>
    <source>
        <strain evidence="8">CBS 560.94</strain>
    </source>
</reference>
<dbReference type="GO" id="GO:0046872">
    <property type="term" value="F:metal ion binding"/>
    <property type="evidence" value="ECO:0007669"/>
    <property type="project" value="UniProtKB-KW"/>
</dbReference>
<evidence type="ECO:0000256" key="5">
    <source>
        <dbReference type="PIRSR" id="PIRSR000948-2"/>
    </source>
</evidence>
<accession>A0AAE0JLD0</accession>
<dbReference type="Proteomes" id="UP001278500">
    <property type="component" value="Unassembled WGS sequence"/>
</dbReference>
<feature type="disulfide bond" evidence="5">
    <location>
        <begin position="680"/>
        <end position="685"/>
    </location>
</feature>
<keyword evidence="4" id="KW-0862">Zinc</keyword>
<dbReference type="InterPro" id="IPR004843">
    <property type="entry name" value="Calcineurin-like_PHP"/>
</dbReference>
<feature type="disulfide bond" evidence="5">
    <location>
        <begin position="270"/>
        <end position="275"/>
    </location>
</feature>
<keyword evidence="6" id="KW-0732">Signal</keyword>
<sequence>MMGLFWCSVMAMAVAPAFAHPKQPPTPPTHHQDDASYPGSVSAFTIPAAFPTSVFSSYYVKPGPTNQPQPVLYDPVLNTTFPFNLTDPKHVPDSNDDPVIFPQPIANLSDATGEAIVSAAVSEILRIFESNNTGASNTCSKCVAALAVGQMVAKLAPTHFPTGMVSLCHSLKFSTYSSCELTYGPNGSGASWAQILANADVAGLDGQYICSYLHKGSCEYPTVQSVKAKFPKPKPKKPAEPRRSGKKVKVLHLSDLHLDPRYSVGSEANCTSYMCCRYSEPPANGTVPEISVSAPLFGYYKCDSPFYLALAALQSIGPLTGTSAKNPPAFSLYTGDLVAHDDENQASRAYVEATEVAIWDMFKAYIGGPIYTALGNHDTTPADYEAPHAIDGGNSTLGSQFSWNYAHVSSLWAHYNWLPSSVAHQASTHYAAYAISPPHYPNLKVITLNSDLYYQHNPFALLNSTNPDYSGMFSFLVSELQAAEDAGQRVWIVAHIPTGWDGGSAMPNSADYYYQIVERYSPHVIANIFFGHSHEDQATVYYRNNGTAQTRENALVTGWVGPSLTPLQNLNSGYRLYEVDTGSWEVMEAYTFYSDVGTFTNLSSSSSSASDGKGEEGEGPVFKLEYSTRATYGPAVNWPSDAPLNATFWHGVTEAMERNRTLVELFTQYQGKSSAKSKKCETEECAKAKICYMRSGSTALGKQCKSGYGSVQ</sequence>
<keyword evidence="1 3" id="KW-0378">Hydrolase</keyword>
<feature type="disulfide bond" evidence="5">
    <location>
        <begin position="276"/>
        <end position="302"/>
    </location>
</feature>
<feature type="binding site" evidence="4">
    <location>
        <position position="255"/>
    </location>
    <ligand>
        <name>Zn(2+)</name>
        <dbReference type="ChEBI" id="CHEBI:29105"/>
        <label>1</label>
    </ligand>
</feature>
<dbReference type="EMBL" id="JAUEPP010000002">
    <property type="protein sequence ID" value="KAK3351541.1"/>
    <property type="molecule type" value="Genomic_DNA"/>
</dbReference>
<feature type="disulfide bond" evidence="5">
    <location>
        <begin position="142"/>
        <end position="210"/>
    </location>
</feature>
<comment type="cofactor">
    <cofactor evidence="4">
        <name>Zn(2+)</name>
        <dbReference type="ChEBI" id="CHEBI:29105"/>
    </cofactor>
    <text evidence="4">Binds 2 Zn(2+) ions per subunit.</text>
</comment>
<feature type="disulfide bond" evidence="5">
    <location>
        <begin position="168"/>
        <end position="179"/>
    </location>
</feature>
<dbReference type="InterPro" id="IPR011160">
    <property type="entry name" value="Sphingomy_PDE"/>
</dbReference>
<comment type="caution">
    <text evidence="8">The sequence shown here is derived from an EMBL/GenBank/DDBJ whole genome shotgun (WGS) entry which is preliminary data.</text>
</comment>
<keyword evidence="5" id="KW-1015">Disulfide bond</keyword>
<feature type="binding site" evidence="4">
    <location>
        <position position="532"/>
    </location>
    <ligand>
        <name>Zn(2+)</name>
        <dbReference type="ChEBI" id="CHEBI:29105"/>
        <label>2</label>
    </ligand>
</feature>
<evidence type="ECO:0000313" key="8">
    <source>
        <dbReference type="EMBL" id="KAK3351541.1"/>
    </source>
</evidence>
<comment type="function">
    <text evidence="3">Converts sphingomyelin to ceramide.</text>
</comment>
<feature type="binding site" evidence="4">
    <location>
        <position position="534"/>
    </location>
    <ligand>
        <name>Zn(2+)</name>
        <dbReference type="ChEBI" id="CHEBI:29105"/>
        <label>1</label>
    </ligand>
</feature>
<dbReference type="CDD" id="cd00842">
    <property type="entry name" value="MPP_ASMase"/>
    <property type="match status" value="1"/>
</dbReference>
<dbReference type="SUPFAM" id="SSF56300">
    <property type="entry name" value="Metallo-dependent phosphatases"/>
    <property type="match status" value="1"/>
</dbReference>
<dbReference type="PANTHER" id="PTHR10340:SF27">
    <property type="entry name" value="ACL091CP"/>
    <property type="match status" value="1"/>
</dbReference>
<dbReference type="GO" id="GO:0004767">
    <property type="term" value="F:sphingomyelin phosphodiesterase activity"/>
    <property type="evidence" value="ECO:0007669"/>
    <property type="project" value="UniProtKB-UniRule"/>
</dbReference>
<evidence type="ECO:0000256" key="2">
    <source>
        <dbReference type="ARBA" id="ARBA00023180"/>
    </source>
</evidence>
<keyword evidence="4" id="KW-0479">Metal-binding</keyword>
<evidence type="ECO:0000259" key="7">
    <source>
        <dbReference type="Pfam" id="PF00149"/>
    </source>
</evidence>
<dbReference type="InterPro" id="IPR029052">
    <property type="entry name" value="Metallo-depent_PP-like"/>
</dbReference>
<evidence type="ECO:0000256" key="3">
    <source>
        <dbReference type="PIRNR" id="PIRNR000948"/>
    </source>
</evidence>
<dbReference type="InterPro" id="IPR041805">
    <property type="entry name" value="ASMase/PPN1_MPP"/>
</dbReference>
<dbReference type="GO" id="GO:0016798">
    <property type="term" value="F:hydrolase activity, acting on glycosyl bonds"/>
    <property type="evidence" value="ECO:0007669"/>
    <property type="project" value="UniProtKB-KW"/>
</dbReference>
<dbReference type="AlphaFoldDB" id="A0AAE0JLD0"/>
<feature type="domain" description="Calcineurin-like phosphoesterase" evidence="7">
    <location>
        <begin position="249"/>
        <end position="535"/>
    </location>
</feature>
<proteinExistence type="inferred from homology"/>
<evidence type="ECO:0000313" key="9">
    <source>
        <dbReference type="Proteomes" id="UP001278500"/>
    </source>
</evidence>
<reference evidence="8" key="2">
    <citation type="submission" date="2023-06" db="EMBL/GenBank/DDBJ databases">
        <authorList>
            <consortium name="Lawrence Berkeley National Laboratory"/>
            <person name="Haridas S."/>
            <person name="Hensen N."/>
            <person name="Bonometti L."/>
            <person name="Westerberg I."/>
            <person name="Brannstrom I.O."/>
            <person name="Guillou S."/>
            <person name="Cros-Aarteil S."/>
            <person name="Calhoun S."/>
            <person name="Kuo A."/>
            <person name="Mondo S."/>
            <person name="Pangilinan J."/>
            <person name="Riley R."/>
            <person name="Labutti K."/>
            <person name="Andreopoulos B."/>
            <person name="Lipzen A."/>
            <person name="Chen C."/>
            <person name="Yanf M."/>
            <person name="Daum C."/>
            <person name="Ng V."/>
            <person name="Clum A."/>
            <person name="Steindorff A."/>
            <person name="Ohm R."/>
            <person name="Martin F."/>
            <person name="Silar P."/>
            <person name="Natvig D."/>
            <person name="Lalanne C."/>
            <person name="Gautier V."/>
            <person name="Ament-Velasquez S.L."/>
            <person name="Kruys A."/>
            <person name="Hutchinson M.I."/>
            <person name="Powell A.J."/>
            <person name="Barry K."/>
            <person name="Miller A.N."/>
            <person name="Grigoriev I.V."/>
            <person name="Debuchy R."/>
            <person name="Gladieux P."/>
            <person name="Thoren M.H."/>
            <person name="Johannesson H."/>
        </authorList>
    </citation>
    <scope>NUCLEOTIDE SEQUENCE</scope>
    <source>
        <strain evidence="8">CBS 560.94</strain>
    </source>
</reference>
<dbReference type="RefSeq" id="XP_062684836.1">
    <property type="nucleotide sequence ID" value="XM_062826390.1"/>
</dbReference>